<feature type="region of interest" description="Disordered" evidence="1">
    <location>
        <begin position="209"/>
        <end position="240"/>
    </location>
</feature>
<dbReference type="RefSeq" id="WP_179171268.1">
    <property type="nucleotide sequence ID" value="NZ_CP058530.1"/>
</dbReference>
<protein>
    <submittedName>
        <fullName evidence="3">Trypsin-like serine protease</fullName>
    </submittedName>
</protein>
<evidence type="ECO:0000313" key="3">
    <source>
        <dbReference type="EMBL" id="QLG29694.1"/>
    </source>
</evidence>
<evidence type="ECO:0000313" key="4">
    <source>
        <dbReference type="Proteomes" id="UP000509750"/>
    </source>
</evidence>
<reference evidence="3 4" key="1">
    <citation type="submission" date="2020-07" db="EMBL/GenBank/DDBJ databases">
        <title>Gai3-2, isolated from salt lake.</title>
        <authorList>
            <person name="Cui H."/>
            <person name="Shi X."/>
        </authorList>
    </citation>
    <scope>NUCLEOTIDE SEQUENCE [LARGE SCALE GENOMIC DNA]</scope>
    <source>
        <strain evidence="3 4">Gai3-2</strain>
        <plasmid evidence="3 4">unnamed1</plasmid>
    </source>
</reference>
<dbReference type="Pfam" id="PF00089">
    <property type="entry name" value="Trypsin"/>
    <property type="match status" value="1"/>
</dbReference>
<proteinExistence type="predicted"/>
<dbReference type="KEGG" id="halg:HUG10_18995"/>
<dbReference type="GO" id="GO:0006508">
    <property type="term" value="P:proteolysis"/>
    <property type="evidence" value="ECO:0007669"/>
    <property type="project" value="UniProtKB-KW"/>
</dbReference>
<dbReference type="OrthoDB" id="351357at2157"/>
<sequence length="376" mass="41535">MDGLYRLDTERTRRVFLRTLAASGAGIAALRNATARAFGEKPDGKPLVWRYDRFGNPETVRYLSKERYRRIQVYNRLPPSTIYERTDGVNGIRLVQQSDDPTDLALKVLVDNNVRRVRRKVPNRVRKIPVTLEERTVDRTLARVCERRILDFYDPLPATPEVGAVDGDGNKHGEGTLGIVCYNDDADDPYECYITAAHVAEQGGEYADYLRHGGTDSDGNPRSEDVGSYEDHSPLGDSGLDVIKYRHRPDAVEPGVRENAGDDLGELSGAWTHSGLTDRTSGSKTLPVKFAGRSTCYATTECYATSRTASVEYQADYSPNEVTNGDSGGPFLDDDDYLVGTFSTFCEPCEECAGPTGKELLDRLNARLSAPEGTES</sequence>
<dbReference type="GO" id="GO:0004252">
    <property type="term" value="F:serine-type endopeptidase activity"/>
    <property type="evidence" value="ECO:0007669"/>
    <property type="project" value="InterPro"/>
</dbReference>
<dbReference type="InterPro" id="IPR009003">
    <property type="entry name" value="Peptidase_S1_PA"/>
</dbReference>
<evidence type="ECO:0000256" key="1">
    <source>
        <dbReference type="SAM" id="MobiDB-lite"/>
    </source>
</evidence>
<evidence type="ECO:0000259" key="2">
    <source>
        <dbReference type="Pfam" id="PF00089"/>
    </source>
</evidence>
<keyword evidence="3" id="KW-0614">Plasmid</keyword>
<dbReference type="SUPFAM" id="SSF50494">
    <property type="entry name" value="Trypsin-like serine proteases"/>
    <property type="match status" value="1"/>
</dbReference>
<keyword evidence="3" id="KW-0378">Hydrolase</keyword>
<feature type="domain" description="Peptidase S1" evidence="2">
    <location>
        <begin position="194"/>
        <end position="350"/>
    </location>
</feature>
<dbReference type="InterPro" id="IPR001254">
    <property type="entry name" value="Trypsin_dom"/>
</dbReference>
<dbReference type="Proteomes" id="UP000509750">
    <property type="component" value="Plasmid unnamed1"/>
</dbReference>
<gene>
    <name evidence="3" type="ORF">HUG10_18995</name>
</gene>
<name>A0A7D5KA81_9EURY</name>
<dbReference type="EMBL" id="CP058530">
    <property type="protein sequence ID" value="QLG29694.1"/>
    <property type="molecule type" value="Genomic_DNA"/>
</dbReference>
<keyword evidence="3" id="KW-0645">Protease</keyword>
<geneLocation type="plasmid" evidence="3 4">
    <name>unnamed1</name>
</geneLocation>
<dbReference type="AlphaFoldDB" id="A0A7D5KA81"/>
<accession>A0A7D5KA81</accession>
<organism evidence="3 4">
    <name type="scientific">Halorarum halophilum</name>
    <dbReference type="NCBI Taxonomy" id="2743090"/>
    <lineage>
        <taxon>Archaea</taxon>
        <taxon>Methanobacteriati</taxon>
        <taxon>Methanobacteriota</taxon>
        <taxon>Stenosarchaea group</taxon>
        <taxon>Halobacteria</taxon>
        <taxon>Halobacteriales</taxon>
        <taxon>Haloferacaceae</taxon>
        <taxon>Halorarum</taxon>
    </lineage>
</organism>
<keyword evidence="4" id="KW-1185">Reference proteome</keyword>
<feature type="compositionally biased region" description="Basic and acidic residues" evidence="1">
    <location>
        <begin position="209"/>
        <end position="234"/>
    </location>
</feature>
<dbReference type="GeneID" id="56030966"/>